<proteinExistence type="predicted"/>
<dbReference type="EMBL" id="JAEPRC010000718">
    <property type="protein sequence ID" value="KAG2192511.1"/>
    <property type="molecule type" value="Genomic_DNA"/>
</dbReference>
<evidence type="ECO:0000256" key="1">
    <source>
        <dbReference type="SAM" id="MobiDB-lite"/>
    </source>
</evidence>
<reference evidence="4" key="1">
    <citation type="submission" date="2020-12" db="EMBL/GenBank/DDBJ databases">
        <title>Metabolic potential, ecology and presence of endohyphal bacteria is reflected in genomic diversity of Mucoromycotina.</title>
        <authorList>
            <person name="Muszewska A."/>
            <person name="Okrasinska A."/>
            <person name="Steczkiewicz K."/>
            <person name="Drgas O."/>
            <person name="Orlowska M."/>
            <person name="Perlinska-Lenart U."/>
            <person name="Aleksandrzak-Piekarczyk T."/>
            <person name="Szatraj K."/>
            <person name="Zielenkiewicz U."/>
            <person name="Pilsyk S."/>
            <person name="Malc E."/>
            <person name="Mieczkowski P."/>
            <person name="Kruszewska J.S."/>
            <person name="Biernat P."/>
            <person name="Pawlowska J."/>
        </authorList>
    </citation>
    <scope>NUCLEOTIDE SEQUENCE</scope>
    <source>
        <strain evidence="4">CBS 226.32</strain>
    </source>
</reference>
<feature type="region of interest" description="Disordered" evidence="1">
    <location>
        <begin position="282"/>
        <end position="303"/>
    </location>
</feature>
<keyword evidence="2" id="KW-1133">Transmembrane helix</keyword>
<dbReference type="Proteomes" id="UP000650833">
    <property type="component" value="Unassembled WGS sequence"/>
</dbReference>
<keyword evidence="2" id="KW-0472">Membrane</keyword>
<evidence type="ECO:0000313" key="5">
    <source>
        <dbReference type="Proteomes" id="UP000650833"/>
    </source>
</evidence>
<keyword evidence="5" id="KW-1185">Reference proteome</keyword>
<dbReference type="AlphaFoldDB" id="A0A8H7QJ78"/>
<gene>
    <name evidence="4" type="ORF">INT46_008453</name>
</gene>
<organism evidence="4 5">
    <name type="scientific">Mucor plumbeus</name>
    <dbReference type="NCBI Taxonomy" id="97098"/>
    <lineage>
        <taxon>Eukaryota</taxon>
        <taxon>Fungi</taxon>
        <taxon>Fungi incertae sedis</taxon>
        <taxon>Mucoromycota</taxon>
        <taxon>Mucoromycotina</taxon>
        <taxon>Mucoromycetes</taxon>
        <taxon>Mucorales</taxon>
        <taxon>Mucorineae</taxon>
        <taxon>Mucoraceae</taxon>
        <taxon>Mucor</taxon>
    </lineage>
</organism>
<dbReference type="Gene3D" id="1.10.510.10">
    <property type="entry name" value="Transferase(Phosphotransferase) domain 1"/>
    <property type="match status" value="1"/>
</dbReference>
<accession>A0A8H7QJ78</accession>
<evidence type="ECO:0000259" key="3">
    <source>
        <dbReference type="PROSITE" id="PS50011"/>
    </source>
</evidence>
<dbReference type="InterPro" id="IPR000719">
    <property type="entry name" value="Prot_kinase_dom"/>
</dbReference>
<keyword evidence="2" id="KW-0812">Transmembrane</keyword>
<feature type="domain" description="Protein kinase" evidence="3">
    <location>
        <begin position="500"/>
        <end position="872"/>
    </location>
</feature>
<comment type="caution">
    <text evidence="4">The sequence shown here is derived from an EMBL/GenBank/DDBJ whole genome shotgun (WGS) entry which is preliminary data.</text>
</comment>
<evidence type="ECO:0000313" key="4">
    <source>
        <dbReference type="EMBL" id="KAG2192511.1"/>
    </source>
</evidence>
<dbReference type="Pfam" id="PF00069">
    <property type="entry name" value="Pkinase"/>
    <property type="match status" value="1"/>
</dbReference>
<protein>
    <recommendedName>
        <fullName evidence="3">Protein kinase domain-containing protein</fullName>
    </recommendedName>
</protein>
<dbReference type="OrthoDB" id="2289236at2759"/>
<dbReference type="SUPFAM" id="SSF56112">
    <property type="entry name" value="Protein kinase-like (PK-like)"/>
    <property type="match status" value="1"/>
</dbReference>
<sequence length="876" mass="97684">MSTTTNATSIDTGIICSNYKQESNQFIFISKNDDIASSDDYHLNIYYNSNKTMLRPVPLLKIKNYPNATNIHFGGLCSYANGQSSLYLNFEETTTTNSTTTLLYQLQLDNTTSLPIQFQKTSLELFDTTLSSFIYAADVNNTSNLAYISTSKNYQNSLNLVNLDHPQYYSTKNISDLGLLAVGGTKSQSIYFIQNNAVDVYRLDTLQYSHSTIKTSMGLDGLRKGATGQAFSTNSSKEYISFYHSNNGKIDIFDIDTSLTKFIPASVTKNGYIDLGNTNATATHSEDLGKPSPTKTPPSKRQSSNIYYDISIEKPSTRSILKAFSNKFYLKKGTANKALKKRAIETNNNNNQTSSDGAINYHTSQIVPENGAKLPQDVMLVPASTTTSGSDPYDFALVSGGADPNQFTVATESGRSIVSSIPTFISTDASSPSSASNLGGGAIAGIVISVIAFIAIIAGLLFYSKKRKDRLYTVNSREIKPAMTSFDSNTPLSIQPKDFISARYSGGTGGVGVGVTTSLDDNHTNTSSILQAATFIPEEYHDGSRPDIRPLSYSEDTIDYAQLSDEELLQLEPDVLGPLFLFSGLYTSSENEQVSYLQDGYAVRTFDSNDGIKHTVHYFSAAHLDTFVRSVHAVLRASPNRSKRSSLVAPSYIIKNERAIILNSPTPHNQYQYIWITSPMIPEHSLHHLLFERTKWTFIDYRNIDYKIWSIYALLKSVENMHNHKFVHLAIDLKAFYFDHEMKATDWRLGNMSYARLMSRPRGDIAFPPYSQFTAPEIIQQKEKLQLGSADIWSLGCVIYTVATGGLLLFQDASEVKSLTVFHDDMKQHLKMQIRQNVESDVFQNILERMLQVDPSDRKSIKNVLDYWNSIYNMEE</sequence>
<dbReference type="PANTHER" id="PTHR24362">
    <property type="entry name" value="SERINE/THREONINE-PROTEIN KINASE NEK"/>
    <property type="match status" value="1"/>
</dbReference>
<feature type="transmembrane region" description="Helical" evidence="2">
    <location>
        <begin position="438"/>
        <end position="463"/>
    </location>
</feature>
<dbReference type="PANTHER" id="PTHR24362:SF309">
    <property type="entry name" value="PROTEIN KINASE DOMAIN-CONTAINING PROTEIN"/>
    <property type="match status" value="1"/>
</dbReference>
<name>A0A8H7QJ78_9FUNG</name>
<dbReference type="GO" id="GO:0004672">
    <property type="term" value="F:protein kinase activity"/>
    <property type="evidence" value="ECO:0007669"/>
    <property type="project" value="InterPro"/>
</dbReference>
<dbReference type="GO" id="GO:0005524">
    <property type="term" value="F:ATP binding"/>
    <property type="evidence" value="ECO:0007669"/>
    <property type="project" value="InterPro"/>
</dbReference>
<evidence type="ECO:0000256" key="2">
    <source>
        <dbReference type="SAM" id="Phobius"/>
    </source>
</evidence>
<feature type="compositionally biased region" description="Low complexity" evidence="1">
    <location>
        <begin position="290"/>
        <end position="300"/>
    </location>
</feature>
<dbReference type="InterPro" id="IPR011009">
    <property type="entry name" value="Kinase-like_dom_sf"/>
</dbReference>
<dbReference type="PROSITE" id="PS50011">
    <property type="entry name" value="PROTEIN_KINASE_DOM"/>
    <property type="match status" value="1"/>
</dbReference>
<dbReference type="SMART" id="SM00220">
    <property type="entry name" value="S_TKc"/>
    <property type="match status" value="1"/>
</dbReference>